<name>A0A419IBB9_9PSEU</name>
<keyword evidence="2" id="KW-1185">Reference proteome</keyword>
<proteinExistence type="predicted"/>
<dbReference type="RefSeq" id="WP_120021476.1">
    <property type="nucleotide sequence ID" value="NZ_QZFV01000011.1"/>
</dbReference>
<dbReference type="AlphaFoldDB" id="A0A419IBB9"/>
<organism evidence="1 2">
    <name type="scientific">Amycolatopsis panacis</name>
    <dbReference type="NCBI Taxonomy" id="2340917"/>
    <lineage>
        <taxon>Bacteria</taxon>
        <taxon>Bacillati</taxon>
        <taxon>Actinomycetota</taxon>
        <taxon>Actinomycetes</taxon>
        <taxon>Pseudonocardiales</taxon>
        <taxon>Pseudonocardiaceae</taxon>
        <taxon>Amycolatopsis</taxon>
    </lineage>
</organism>
<dbReference type="Proteomes" id="UP000285112">
    <property type="component" value="Unassembled WGS sequence"/>
</dbReference>
<protein>
    <recommendedName>
        <fullName evidence="3">Cyclodeaminase/cyclohydrolase domain-containing protein</fullName>
    </recommendedName>
</protein>
<evidence type="ECO:0000313" key="2">
    <source>
        <dbReference type="Proteomes" id="UP000285112"/>
    </source>
</evidence>
<evidence type="ECO:0008006" key="3">
    <source>
        <dbReference type="Google" id="ProtNLM"/>
    </source>
</evidence>
<reference evidence="1 2" key="1">
    <citation type="submission" date="2018-09" db="EMBL/GenBank/DDBJ databases">
        <title>YIM PH 21725 draft genome.</title>
        <authorList>
            <person name="Miao C."/>
        </authorList>
    </citation>
    <scope>NUCLEOTIDE SEQUENCE [LARGE SCALE GENOMIC DNA]</scope>
    <source>
        <strain evidence="2">YIM PH21725</strain>
    </source>
</reference>
<accession>A0A419IBB9</accession>
<sequence>MRDQIVSDFLSSLARPAVPGPAGATVAALAVAQAAALLSRAAGGHAEADRLTQLALRLAEKDAHAVAHPSGSWAEPAAAVVGAAGEVVALAGQLVSTVEHPARADVCAAAEMARSSAVAAGVAVAARDGVAPDLDDLAERVAQVTGEARSAGV</sequence>
<dbReference type="EMBL" id="QZFV01000011">
    <property type="protein sequence ID" value="RJQ92261.1"/>
    <property type="molecule type" value="Genomic_DNA"/>
</dbReference>
<evidence type="ECO:0000313" key="1">
    <source>
        <dbReference type="EMBL" id="RJQ92261.1"/>
    </source>
</evidence>
<gene>
    <name evidence="1" type="ORF">D5S19_01215</name>
</gene>
<comment type="caution">
    <text evidence="1">The sequence shown here is derived from an EMBL/GenBank/DDBJ whole genome shotgun (WGS) entry which is preliminary data.</text>
</comment>